<accession>A0A6H1ZKH9</accession>
<dbReference type="EMBL" id="MT144084">
    <property type="protein sequence ID" value="QJA48433.1"/>
    <property type="molecule type" value="Genomic_DNA"/>
</dbReference>
<evidence type="ECO:0000313" key="3">
    <source>
        <dbReference type="EMBL" id="QJA89264.1"/>
    </source>
</evidence>
<gene>
    <name evidence="2" type="ORF">MM415A00941_0003</name>
    <name evidence="3" type="ORF">MM415B02580_0010</name>
    <name evidence="1" type="ORF">TM448A00947_0003</name>
    <name evidence="4" type="ORF">TM448B01795_0005</name>
</gene>
<protein>
    <submittedName>
        <fullName evidence="1">Uncharacterized protein</fullName>
    </submittedName>
</protein>
<name>A0A6H1ZKH9_9ZZZZ</name>
<organism evidence="1">
    <name type="scientific">viral metagenome</name>
    <dbReference type="NCBI Taxonomy" id="1070528"/>
    <lineage>
        <taxon>unclassified sequences</taxon>
        <taxon>metagenomes</taxon>
        <taxon>organismal metagenomes</taxon>
    </lineage>
</organism>
<evidence type="ECO:0000313" key="1">
    <source>
        <dbReference type="EMBL" id="QJA48433.1"/>
    </source>
</evidence>
<evidence type="ECO:0000313" key="4">
    <source>
        <dbReference type="EMBL" id="QJI00020.1"/>
    </source>
</evidence>
<evidence type="ECO:0000313" key="2">
    <source>
        <dbReference type="EMBL" id="QJA79156.1"/>
    </source>
</evidence>
<dbReference type="EMBL" id="MT142369">
    <property type="protein sequence ID" value="QJA79156.1"/>
    <property type="molecule type" value="Genomic_DNA"/>
</dbReference>
<sequence>MQRLSIEDIKIKWEDYQLAMGWRILKEGKWKIYKKPDIDGAIRCEMVKLKDYISFPEYLENV</sequence>
<dbReference type="AlphaFoldDB" id="A0A6H1ZKH9"/>
<dbReference type="EMBL" id="MT142834">
    <property type="protein sequence ID" value="QJA89264.1"/>
    <property type="molecule type" value="Genomic_DNA"/>
</dbReference>
<dbReference type="EMBL" id="MT144823">
    <property type="protein sequence ID" value="QJI00020.1"/>
    <property type="molecule type" value="Genomic_DNA"/>
</dbReference>
<proteinExistence type="predicted"/>
<reference evidence="1" key="1">
    <citation type="submission" date="2020-03" db="EMBL/GenBank/DDBJ databases">
        <title>The deep terrestrial virosphere.</title>
        <authorList>
            <person name="Holmfeldt K."/>
            <person name="Nilsson E."/>
            <person name="Simone D."/>
            <person name="Lopez-Fernandez M."/>
            <person name="Wu X."/>
            <person name="de Brujin I."/>
            <person name="Lundin D."/>
            <person name="Andersson A."/>
            <person name="Bertilsson S."/>
            <person name="Dopson M."/>
        </authorList>
    </citation>
    <scope>NUCLEOTIDE SEQUENCE</scope>
    <source>
        <strain evidence="2">MM415A00941</strain>
        <strain evidence="3">MM415B02580</strain>
        <strain evidence="1">TM448A00947</strain>
        <strain evidence="4">TM448B01795</strain>
    </source>
</reference>